<dbReference type="PANTHER" id="PTHR48258:SF15">
    <property type="entry name" value="OS02G0543900 PROTEIN"/>
    <property type="match status" value="1"/>
</dbReference>
<dbReference type="InterPro" id="IPR004252">
    <property type="entry name" value="Probable_transposase_24"/>
</dbReference>
<protein>
    <submittedName>
        <fullName evidence="3">Transposase, Ptta/En/Spm, plant</fullName>
    </submittedName>
</protein>
<organism evidence="3">
    <name type="scientific">Tanacetum cinerariifolium</name>
    <name type="common">Dalmatian daisy</name>
    <name type="synonym">Chrysanthemum cinerariifolium</name>
    <dbReference type="NCBI Taxonomy" id="118510"/>
    <lineage>
        <taxon>Eukaryota</taxon>
        <taxon>Viridiplantae</taxon>
        <taxon>Streptophyta</taxon>
        <taxon>Embryophyta</taxon>
        <taxon>Tracheophyta</taxon>
        <taxon>Spermatophyta</taxon>
        <taxon>Magnoliopsida</taxon>
        <taxon>eudicotyledons</taxon>
        <taxon>Gunneridae</taxon>
        <taxon>Pentapetalae</taxon>
        <taxon>asterids</taxon>
        <taxon>campanulids</taxon>
        <taxon>Asterales</taxon>
        <taxon>Asteraceae</taxon>
        <taxon>Asteroideae</taxon>
        <taxon>Anthemideae</taxon>
        <taxon>Anthemidinae</taxon>
        <taxon>Tanacetum</taxon>
    </lineage>
</organism>
<accession>A0A6L2LD01</accession>
<dbReference type="EMBL" id="BKCJ010004064">
    <property type="protein sequence ID" value="GEU58807.1"/>
    <property type="molecule type" value="Genomic_DNA"/>
</dbReference>
<name>A0A6L2LD01_TANCI</name>
<feature type="domain" description="DUF4216" evidence="2">
    <location>
        <begin position="51"/>
        <end position="104"/>
    </location>
</feature>
<dbReference type="Pfam" id="PF03004">
    <property type="entry name" value="Transposase_24"/>
    <property type="match status" value="1"/>
</dbReference>
<dbReference type="PANTHER" id="PTHR48258">
    <property type="entry name" value="DUF4218 DOMAIN-CONTAINING PROTEIN-RELATED"/>
    <property type="match status" value="1"/>
</dbReference>
<sequence>MRRYSGYFVKGYRFHTKNHENSLKSQNSGVVVTVLDSSNTQKVLSYYGSLKEGCKPDKFGITLVNFSHLTHSGSDIHDDPFVFASQVDKVFYAKDPQLEGWLVVRHVEVKDAFTMGCNSDQNNLYLIPDTCDVPSLHRNEVDGDDEIDVTKNKKLKTSDLVCKIVIILTYKSFINKLNRICKRIRIVSTKEVVQPAESTNQGQNISSDASDEASDPYVDKSILQGAKKRVRGPTKKKEIWNLASDEKVLVTFNELCQPIRDEGGCLNTLEFITRNGGRFLKRKRMIYGASSRVETGQFRTLVESWFTEEKQVESERKKINSLKLIEPHVTGTKSFARTKNNKGVSPSRGGMYCITRTRKDGSIVNAVAAQFVADIKAIDDYSSIDQEKTNNSDWTNDDLSKVKESERIGSAQVKYLQQGFMMFAAAVQEQVPNLNLSPVMNFMNMEADGLSSIHDNTIDKNPSSATGTSHHQNSHFSVHDNHPNKLDASHHHTSVSTRDKSGVHDFPINILDVNHHHTSGNKSAVCDTLNKSGTSYT</sequence>
<dbReference type="Pfam" id="PF13952">
    <property type="entry name" value="DUF4216"/>
    <property type="match status" value="1"/>
</dbReference>
<reference evidence="3" key="1">
    <citation type="journal article" date="2019" name="Sci. Rep.">
        <title>Draft genome of Tanacetum cinerariifolium, the natural source of mosquito coil.</title>
        <authorList>
            <person name="Yamashiro T."/>
            <person name="Shiraishi A."/>
            <person name="Satake H."/>
            <person name="Nakayama K."/>
        </authorList>
    </citation>
    <scope>NUCLEOTIDE SEQUENCE</scope>
</reference>
<dbReference type="AlphaFoldDB" id="A0A6L2LD01"/>
<evidence type="ECO:0000259" key="2">
    <source>
        <dbReference type="Pfam" id="PF13952"/>
    </source>
</evidence>
<evidence type="ECO:0000313" key="3">
    <source>
        <dbReference type="EMBL" id="GEU58807.1"/>
    </source>
</evidence>
<feature type="compositionally biased region" description="Polar residues" evidence="1">
    <location>
        <begin position="196"/>
        <end position="208"/>
    </location>
</feature>
<evidence type="ECO:0000256" key="1">
    <source>
        <dbReference type="SAM" id="MobiDB-lite"/>
    </source>
</evidence>
<feature type="region of interest" description="Disordered" evidence="1">
    <location>
        <begin position="453"/>
        <end position="501"/>
    </location>
</feature>
<comment type="caution">
    <text evidence="3">The sequence shown here is derived from an EMBL/GenBank/DDBJ whole genome shotgun (WGS) entry which is preliminary data.</text>
</comment>
<feature type="compositionally biased region" description="Basic and acidic residues" evidence="1">
    <location>
        <begin position="477"/>
        <end position="490"/>
    </location>
</feature>
<feature type="compositionally biased region" description="Polar residues" evidence="1">
    <location>
        <begin position="453"/>
        <end position="476"/>
    </location>
</feature>
<gene>
    <name evidence="3" type="ORF">Tci_030785</name>
</gene>
<feature type="region of interest" description="Disordered" evidence="1">
    <location>
        <begin position="517"/>
        <end position="537"/>
    </location>
</feature>
<feature type="region of interest" description="Disordered" evidence="1">
    <location>
        <begin position="193"/>
        <end position="216"/>
    </location>
</feature>
<proteinExistence type="predicted"/>
<dbReference type="InterPro" id="IPR025312">
    <property type="entry name" value="DUF4216"/>
</dbReference>